<dbReference type="PROSITE" id="PS50975">
    <property type="entry name" value="ATP_GRASP"/>
    <property type="match status" value="1"/>
</dbReference>
<proteinExistence type="inferred from homology"/>
<evidence type="ECO:0000259" key="8">
    <source>
        <dbReference type="PROSITE" id="PS51160"/>
    </source>
</evidence>
<dbReference type="GO" id="GO:0003998">
    <property type="term" value="F:acylphosphatase activity"/>
    <property type="evidence" value="ECO:0007669"/>
    <property type="project" value="UniProtKB-EC"/>
</dbReference>
<dbReference type="SUPFAM" id="SSF54975">
    <property type="entry name" value="Acylphosphatase/BLUF domain-like"/>
    <property type="match status" value="1"/>
</dbReference>
<comment type="caution">
    <text evidence="4">Lacks conserved residue(s) required for the propagation of feature annotation.</text>
</comment>
<dbReference type="SUPFAM" id="SSF56059">
    <property type="entry name" value="Glutathione synthetase ATP-binding domain-like"/>
    <property type="match status" value="1"/>
</dbReference>
<sequence>MEDEKQWLPHLSSKFASEAHGNLLDAYAVSLEGWRRGLKLRWHVKDSEKFKEMKTWYVDKPGQLFSLSSEKKTHYFFRTRGDLIPNQAVEIGMDKEKTKHYLKKAGVPTPEGKRFSSEDANETIISFANSLGYPIVIKPTDGSFGRGVVANITSSGELEYSLDYVRNELNYKDIIVEKFIDGSDYRIYVVDDRVVGAIIRIPPNIIGDGINTIKSLIELKNEERSLNPRLASCLIEINQELLEVIGRKGYTVDSILDKDEQLFLSTKSNISLGGDPIDVLDELPEHVKQTAINALKAVPGLVHGAVDLIYDSNNNTNNNSSIVIELNPTAQLGGILYPIKGKSRDVPAAIIDYYFPETKGDIENKGRTYFDFHDVLDPLISRQGFITTVTPSPVGKIYSKKYIVSGDVQDIGYHRGLRKQAFERYLHGFVSNLENGDIEVVVAGTDEEMVNDFRNALFEDPERSHVLEVQEEIYQEPIKVGFEIKADLKTQLEELKIILQELEVTELSLKKAELQNRKFEQSLSWRVSKPVRLAGALFKRFK</sequence>
<dbReference type="EMBL" id="JAGXBY010000001">
    <property type="protein sequence ID" value="MBS3679307.1"/>
    <property type="molecule type" value="Genomic_DNA"/>
</dbReference>
<dbReference type="InterPro" id="IPR001792">
    <property type="entry name" value="Acylphosphatase-like_dom"/>
</dbReference>
<evidence type="ECO:0000256" key="2">
    <source>
        <dbReference type="ARBA" id="ARBA00032904"/>
    </source>
</evidence>
<dbReference type="Gene3D" id="3.30.470.20">
    <property type="entry name" value="ATP-grasp fold, B domain"/>
    <property type="match status" value="2"/>
</dbReference>
<keyword evidence="3" id="KW-0067">ATP-binding</keyword>
<organism evidence="9 10">
    <name type="scientific">Ornithinibacillus massiliensis</name>
    <dbReference type="NCBI Taxonomy" id="1944633"/>
    <lineage>
        <taxon>Bacteria</taxon>
        <taxon>Bacillati</taxon>
        <taxon>Bacillota</taxon>
        <taxon>Bacilli</taxon>
        <taxon>Bacillales</taxon>
        <taxon>Bacillaceae</taxon>
        <taxon>Ornithinibacillus</taxon>
    </lineage>
</organism>
<dbReference type="RefSeq" id="WP_211741151.1">
    <property type="nucleotide sequence ID" value="NZ_JAGXBY010000001.1"/>
</dbReference>
<feature type="coiled-coil region" evidence="6">
    <location>
        <begin position="485"/>
        <end position="522"/>
    </location>
</feature>
<comment type="similarity">
    <text evidence="5">Belongs to the acylphosphatase family.</text>
</comment>
<dbReference type="InterPro" id="IPR013651">
    <property type="entry name" value="ATP-grasp_RimK-type"/>
</dbReference>
<feature type="domain" description="ATP-grasp" evidence="7">
    <location>
        <begin position="99"/>
        <end position="355"/>
    </location>
</feature>
<comment type="caution">
    <text evidence="9">The sequence shown here is derived from an EMBL/GenBank/DDBJ whole genome shotgun (WGS) entry which is preliminary data.</text>
</comment>
<keyword evidence="9" id="KW-0378">Hydrolase</keyword>
<keyword evidence="6" id="KW-0175">Coiled coil</keyword>
<dbReference type="Gene3D" id="3.30.70.100">
    <property type="match status" value="1"/>
</dbReference>
<name>A0ABS5MBL4_9BACI</name>
<keyword evidence="10" id="KW-1185">Reference proteome</keyword>
<dbReference type="InterPro" id="IPR036046">
    <property type="entry name" value="Acylphosphatase-like_dom_sf"/>
</dbReference>
<evidence type="ECO:0000256" key="4">
    <source>
        <dbReference type="PROSITE-ProRule" id="PRU00520"/>
    </source>
</evidence>
<gene>
    <name evidence="9" type="ORF">KGF86_03665</name>
</gene>
<evidence type="ECO:0000256" key="5">
    <source>
        <dbReference type="RuleBase" id="RU004168"/>
    </source>
</evidence>
<dbReference type="Proteomes" id="UP000681870">
    <property type="component" value="Unassembled WGS sequence"/>
</dbReference>
<evidence type="ECO:0000259" key="7">
    <source>
        <dbReference type="PROSITE" id="PS50975"/>
    </source>
</evidence>
<evidence type="ECO:0000256" key="3">
    <source>
        <dbReference type="PROSITE-ProRule" id="PRU00409"/>
    </source>
</evidence>
<evidence type="ECO:0000313" key="9">
    <source>
        <dbReference type="EMBL" id="MBS3679307.1"/>
    </source>
</evidence>
<evidence type="ECO:0000256" key="6">
    <source>
        <dbReference type="SAM" id="Coils"/>
    </source>
</evidence>
<dbReference type="InterPro" id="IPR011761">
    <property type="entry name" value="ATP-grasp"/>
</dbReference>
<accession>A0ABS5MBL4</accession>
<dbReference type="PANTHER" id="PTHR21621:SF0">
    <property type="entry name" value="BETA-CITRYLGLUTAMATE SYNTHASE B-RELATED"/>
    <property type="match status" value="1"/>
</dbReference>
<dbReference type="PANTHER" id="PTHR21621">
    <property type="entry name" value="RIBOSOMAL PROTEIN S6 MODIFICATION PROTEIN"/>
    <property type="match status" value="1"/>
</dbReference>
<keyword evidence="3" id="KW-0547">Nucleotide-binding</keyword>
<feature type="domain" description="Acylphosphatase-like" evidence="8">
    <location>
        <begin position="399"/>
        <end position="486"/>
    </location>
</feature>
<dbReference type="Pfam" id="PF00708">
    <property type="entry name" value="Acylphosphatase"/>
    <property type="match status" value="1"/>
</dbReference>
<dbReference type="Pfam" id="PF08443">
    <property type="entry name" value="RimK"/>
    <property type="match status" value="1"/>
</dbReference>
<protein>
    <recommendedName>
        <fullName evidence="1">Acylphosphatase</fullName>
    </recommendedName>
    <alternativeName>
        <fullName evidence="2">Acylphosphate phosphohydrolase</fullName>
    </alternativeName>
</protein>
<reference evidence="9 10" key="1">
    <citation type="submission" date="2021-05" db="EMBL/GenBank/DDBJ databases">
        <title>Ornithinibacillus massiliensis sp. nov.</title>
        <authorList>
            <person name="Iwaza R."/>
            <person name="Lagier J.-C."/>
            <person name="Raoult D."/>
        </authorList>
    </citation>
    <scope>NUCLEOTIDE SEQUENCE [LARGE SCALE GENOMIC DNA]</scope>
    <source>
        <strain evidence="9 10">Marseille-P3601</strain>
    </source>
</reference>
<dbReference type="PROSITE" id="PS51160">
    <property type="entry name" value="ACYLPHOSPHATASE_3"/>
    <property type="match status" value="1"/>
</dbReference>
<evidence type="ECO:0000256" key="1">
    <source>
        <dbReference type="ARBA" id="ARBA00015991"/>
    </source>
</evidence>
<evidence type="ECO:0000313" key="10">
    <source>
        <dbReference type="Proteomes" id="UP000681870"/>
    </source>
</evidence>